<protein>
    <submittedName>
        <fullName evidence="2">Pyr_redox_2 domain-containing protein</fullName>
    </submittedName>
</protein>
<dbReference type="Proteomes" id="UP000095286">
    <property type="component" value="Unplaced"/>
</dbReference>
<organism evidence="1 2">
    <name type="scientific">Rhabditophanes sp. KR3021</name>
    <dbReference type="NCBI Taxonomy" id="114890"/>
    <lineage>
        <taxon>Eukaryota</taxon>
        <taxon>Metazoa</taxon>
        <taxon>Ecdysozoa</taxon>
        <taxon>Nematoda</taxon>
        <taxon>Chromadorea</taxon>
        <taxon>Rhabditida</taxon>
        <taxon>Tylenchina</taxon>
        <taxon>Panagrolaimomorpha</taxon>
        <taxon>Strongyloidoidea</taxon>
        <taxon>Alloionematidae</taxon>
        <taxon>Rhabditophanes</taxon>
    </lineage>
</organism>
<evidence type="ECO:0000313" key="2">
    <source>
        <dbReference type="WBParaSite" id="RSKR_0001042700.1"/>
    </source>
</evidence>
<accession>A0AC35UDR9</accession>
<reference evidence="2" key="1">
    <citation type="submission" date="2016-11" db="UniProtKB">
        <authorList>
            <consortium name="WormBaseParasite"/>
        </authorList>
    </citation>
    <scope>IDENTIFICATION</scope>
    <source>
        <strain evidence="2">KR3021</strain>
    </source>
</reference>
<sequence length="119" mass="13334">MVAEGSLGYDLARSLVIGVNCGVRRELEIEELKKMVDEKGGKLTISWDLFKENYGRCYIEQATQSIIMNGLVLQSTDIPEESGDYIWDARKCSIGSKVCFALKDAVVKAKRLIPDIFNK</sequence>
<evidence type="ECO:0000313" key="1">
    <source>
        <dbReference type="Proteomes" id="UP000095286"/>
    </source>
</evidence>
<name>A0AC35UDR9_9BILA</name>
<dbReference type="WBParaSite" id="RSKR_0001042700.1">
    <property type="protein sequence ID" value="RSKR_0001042700.1"/>
    <property type="gene ID" value="RSKR_0001042700"/>
</dbReference>
<proteinExistence type="predicted"/>